<proteinExistence type="predicted"/>
<evidence type="ECO:0000313" key="2">
    <source>
        <dbReference type="Proteomes" id="UP000824219"/>
    </source>
</evidence>
<gene>
    <name evidence="1" type="ORF">KOW79_012770</name>
</gene>
<dbReference type="EMBL" id="JAHKSW010000015">
    <property type="protein sequence ID" value="KAG7323068.1"/>
    <property type="molecule type" value="Genomic_DNA"/>
</dbReference>
<comment type="caution">
    <text evidence="1">The sequence shown here is derived from an EMBL/GenBank/DDBJ whole genome shotgun (WGS) entry which is preliminary data.</text>
</comment>
<dbReference type="Proteomes" id="UP000824219">
    <property type="component" value="Linkage Group LG15"/>
</dbReference>
<keyword evidence="2" id="KW-1185">Reference proteome</keyword>
<evidence type="ECO:0000313" key="1">
    <source>
        <dbReference type="EMBL" id="KAG7323068.1"/>
    </source>
</evidence>
<reference evidence="1 2" key="1">
    <citation type="submission" date="2021-06" db="EMBL/GenBank/DDBJ databases">
        <title>Chromosome-level genome assembly of the red-tail catfish (Hemibagrus wyckioides).</title>
        <authorList>
            <person name="Shao F."/>
        </authorList>
    </citation>
    <scope>NUCLEOTIDE SEQUENCE [LARGE SCALE GENOMIC DNA]</scope>
    <source>
        <strain evidence="1">EC202008001</strain>
        <tissue evidence="1">Blood</tissue>
    </source>
</reference>
<protein>
    <submittedName>
        <fullName evidence="1">Uncharacterized protein</fullName>
    </submittedName>
</protein>
<sequence>MDGCNVRIHAAQHRRGRKQHEGETARNRCLNFPGDYACGLVRRGHSLDRDTIKEIIRKLTTDLYPPIPLDSCLMKIHRLEYISYKLCRTKAYNLYSGVMSEDEVKGGICSGL</sequence>
<name>A0A9D3NKV8_9TELE</name>
<organism evidence="1 2">
    <name type="scientific">Hemibagrus wyckioides</name>
    <dbReference type="NCBI Taxonomy" id="337641"/>
    <lineage>
        <taxon>Eukaryota</taxon>
        <taxon>Metazoa</taxon>
        <taxon>Chordata</taxon>
        <taxon>Craniata</taxon>
        <taxon>Vertebrata</taxon>
        <taxon>Euteleostomi</taxon>
        <taxon>Actinopterygii</taxon>
        <taxon>Neopterygii</taxon>
        <taxon>Teleostei</taxon>
        <taxon>Ostariophysi</taxon>
        <taxon>Siluriformes</taxon>
        <taxon>Bagridae</taxon>
        <taxon>Hemibagrus</taxon>
    </lineage>
</organism>
<accession>A0A9D3NKV8</accession>
<dbReference type="AlphaFoldDB" id="A0A9D3NKV8"/>